<accession>A0ABT3XXT7</accession>
<feature type="signal peptide" evidence="1">
    <location>
        <begin position="1"/>
        <end position="19"/>
    </location>
</feature>
<gene>
    <name evidence="3" type="ORF">OF897_21465</name>
</gene>
<keyword evidence="1" id="KW-0732">Signal</keyword>
<dbReference type="RefSeq" id="WP_267267708.1">
    <property type="nucleotide sequence ID" value="NZ_JAOVZW010000049.1"/>
</dbReference>
<evidence type="ECO:0000313" key="4">
    <source>
        <dbReference type="Proteomes" id="UP001073122"/>
    </source>
</evidence>
<protein>
    <recommendedName>
        <fullName evidence="2">DUF6705 domain-containing protein</fullName>
    </recommendedName>
</protein>
<evidence type="ECO:0000259" key="2">
    <source>
        <dbReference type="Pfam" id="PF20448"/>
    </source>
</evidence>
<reference evidence="3" key="1">
    <citation type="submission" date="2022-10" db="EMBL/GenBank/DDBJ databases">
        <title>Chryseobacterium sp. nov., a novel bacterial species.</title>
        <authorList>
            <person name="Cao Y."/>
        </authorList>
    </citation>
    <scope>NUCLEOTIDE SEQUENCE</scope>
    <source>
        <strain evidence="3">CCTCC AB2015118</strain>
    </source>
</reference>
<dbReference type="EMBL" id="JAOVZW010000049">
    <property type="protein sequence ID" value="MCX8526486.1"/>
    <property type="molecule type" value="Genomic_DNA"/>
</dbReference>
<comment type="caution">
    <text evidence="3">The sequence shown here is derived from an EMBL/GenBank/DDBJ whole genome shotgun (WGS) entry which is preliminary data.</text>
</comment>
<dbReference type="InterPro" id="IPR046551">
    <property type="entry name" value="DUF6705"/>
</dbReference>
<name>A0ABT3XXT7_9FLAO</name>
<feature type="chain" id="PRO_5046586126" description="DUF6705 domain-containing protein" evidence="1">
    <location>
        <begin position="20"/>
        <end position="207"/>
    </location>
</feature>
<evidence type="ECO:0000256" key="1">
    <source>
        <dbReference type="SAM" id="SignalP"/>
    </source>
</evidence>
<keyword evidence="4" id="KW-1185">Reference proteome</keyword>
<proteinExistence type="predicted"/>
<feature type="domain" description="DUF6705" evidence="2">
    <location>
        <begin position="1"/>
        <end position="113"/>
    </location>
</feature>
<sequence>MKKHILIFLLIIMNYSCKAQQQPVLRTLSFQDTFNDDFYFEKGDYVKDMYNQLDPYVGTWKYEGNGKTFILKIQKVPMFYDVLSKIYKDKLLVTYKYIKNGTVIIDNLSAPVITSFENLSDIEGKKYGTFSLISFMNEIFLSGSIKDIPLNITTNAEIHPVNFGVLGETPRIKIYYNGLNSFKGNPASFYVGKPTFEIPNKVELIKQ</sequence>
<evidence type="ECO:0000313" key="3">
    <source>
        <dbReference type="EMBL" id="MCX8526486.1"/>
    </source>
</evidence>
<organism evidence="3 4">
    <name type="scientific">Chryseobacterium formosus</name>
    <dbReference type="NCBI Taxonomy" id="1537363"/>
    <lineage>
        <taxon>Bacteria</taxon>
        <taxon>Pseudomonadati</taxon>
        <taxon>Bacteroidota</taxon>
        <taxon>Flavobacteriia</taxon>
        <taxon>Flavobacteriales</taxon>
        <taxon>Weeksellaceae</taxon>
        <taxon>Chryseobacterium group</taxon>
        <taxon>Chryseobacterium</taxon>
    </lineage>
</organism>
<dbReference type="Proteomes" id="UP001073122">
    <property type="component" value="Unassembled WGS sequence"/>
</dbReference>
<dbReference type="Pfam" id="PF20448">
    <property type="entry name" value="DUF6705"/>
    <property type="match status" value="1"/>
</dbReference>